<organism evidence="1 2">
    <name type="scientific">Xylanibacter ruminicola</name>
    <name type="common">Prevotella ruminicola</name>
    <dbReference type="NCBI Taxonomy" id="839"/>
    <lineage>
        <taxon>Bacteria</taxon>
        <taxon>Pseudomonadati</taxon>
        <taxon>Bacteroidota</taxon>
        <taxon>Bacteroidia</taxon>
        <taxon>Bacteroidales</taxon>
        <taxon>Prevotellaceae</taxon>
        <taxon>Xylanibacter</taxon>
    </lineage>
</organism>
<proteinExistence type="predicted"/>
<dbReference type="EMBL" id="FNUV01000007">
    <property type="protein sequence ID" value="SEG02723.1"/>
    <property type="molecule type" value="Genomic_DNA"/>
</dbReference>
<sequence>MAEIEFVFANSDTILLRKHFGHIGATKMPYKLIPIGT</sequence>
<reference evidence="1 2" key="1">
    <citation type="submission" date="2016-10" db="EMBL/GenBank/DDBJ databases">
        <authorList>
            <person name="de Groot N.N."/>
        </authorList>
    </citation>
    <scope>NUCLEOTIDE SEQUENCE [LARGE SCALE GENOMIC DNA]</scope>
    <source>
        <strain evidence="1 2">AR32</strain>
    </source>
</reference>
<evidence type="ECO:0000313" key="1">
    <source>
        <dbReference type="EMBL" id="SEG02723.1"/>
    </source>
</evidence>
<dbReference type="Proteomes" id="UP000236735">
    <property type="component" value="Unassembled WGS sequence"/>
</dbReference>
<dbReference type="AlphaFoldDB" id="A0A1H5WTS4"/>
<name>A0A1H5WTS4_XYLRU</name>
<protein>
    <submittedName>
        <fullName evidence="1">Uncharacterized protein</fullName>
    </submittedName>
</protein>
<gene>
    <name evidence="1" type="ORF">SAMN05216354_2485</name>
</gene>
<accession>A0A1H5WTS4</accession>
<evidence type="ECO:0000313" key="2">
    <source>
        <dbReference type="Proteomes" id="UP000236735"/>
    </source>
</evidence>